<keyword evidence="2" id="KW-1185">Reference proteome</keyword>
<dbReference type="EMBL" id="UZAM01011697">
    <property type="protein sequence ID" value="VDP17697.1"/>
    <property type="molecule type" value="Genomic_DNA"/>
</dbReference>
<reference evidence="1 2" key="2">
    <citation type="submission" date="2018-11" db="EMBL/GenBank/DDBJ databases">
        <authorList>
            <consortium name="Pathogen Informatics"/>
        </authorList>
    </citation>
    <scope>NUCLEOTIDE SEQUENCE [LARGE SCALE GENOMIC DNA]</scope>
</reference>
<dbReference type="WBParaSite" id="SBAD_0000884701-mRNA-1">
    <property type="protein sequence ID" value="SBAD_0000884701-mRNA-1"/>
    <property type="gene ID" value="SBAD_0000884701"/>
</dbReference>
<dbReference type="Proteomes" id="UP000270296">
    <property type="component" value="Unassembled WGS sequence"/>
</dbReference>
<proteinExistence type="predicted"/>
<evidence type="ECO:0000313" key="2">
    <source>
        <dbReference type="Proteomes" id="UP000270296"/>
    </source>
</evidence>
<protein>
    <submittedName>
        <fullName evidence="3">Helitron_like_N domain-containing protein</fullName>
    </submittedName>
</protein>
<name>A0A183IY38_9BILA</name>
<reference evidence="3" key="1">
    <citation type="submission" date="2016-06" db="UniProtKB">
        <authorList>
            <consortium name="WormBaseParasite"/>
        </authorList>
    </citation>
    <scope>IDENTIFICATION</scope>
</reference>
<dbReference type="AlphaFoldDB" id="A0A183IY38"/>
<gene>
    <name evidence="1" type="ORF">SBAD_LOCUS8536</name>
</gene>
<evidence type="ECO:0000313" key="1">
    <source>
        <dbReference type="EMBL" id="VDP17697.1"/>
    </source>
</evidence>
<sequence length="219" mass="25875">MGDTKRMMFQGLARHSYNRMLEIRLLPCNQRNRRISTWRENFPFEQLEDFNDENSMEVFGEQDFFYLEARQQWLLNRNLFTNKFSIVAVVPLRSRWNVNSEVMMPSEISVLTFTMYDGIKSHYRVVFNSTLTVNDNDKVTNAEVMRADISCVRKVKEDFTRGMLRNPATTSKIYKLIVKKCRDEDTNRLYCLYADFVSVKKAVKFLAESSGYFLCLVLL</sequence>
<accession>A0A183IY38</accession>
<evidence type="ECO:0000313" key="3">
    <source>
        <dbReference type="WBParaSite" id="SBAD_0000884701-mRNA-1"/>
    </source>
</evidence>
<organism evidence="3">
    <name type="scientific">Soboliphyme baturini</name>
    <dbReference type="NCBI Taxonomy" id="241478"/>
    <lineage>
        <taxon>Eukaryota</taxon>
        <taxon>Metazoa</taxon>
        <taxon>Ecdysozoa</taxon>
        <taxon>Nematoda</taxon>
        <taxon>Enoplea</taxon>
        <taxon>Dorylaimia</taxon>
        <taxon>Dioctophymatida</taxon>
        <taxon>Dioctophymatoidea</taxon>
        <taxon>Soboliphymatidae</taxon>
        <taxon>Soboliphyme</taxon>
    </lineage>
</organism>